<organism evidence="5 6">
    <name type="scientific">Candidatus Ornithobacterium hominis</name>
    <dbReference type="NCBI Taxonomy" id="2497989"/>
    <lineage>
        <taxon>Bacteria</taxon>
        <taxon>Pseudomonadati</taxon>
        <taxon>Bacteroidota</taxon>
        <taxon>Flavobacteriia</taxon>
        <taxon>Flavobacteriales</taxon>
        <taxon>Weeksellaceae</taxon>
        <taxon>Ornithobacterium</taxon>
    </lineage>
</organism>
<evidence type="ECO:0000256" key="4">
    <source>
        <dbReference type="RuleBase" id="RU003939"/>
    </source>
</evidence>
<dbReference type="SUPFAM" id="SSF47729">
    <property type="entry name" value="IHF-like DNA-binding proteins"/>
    <property type="match status" value="1"/>
</dbReference>
<dbReference type="PANTHER" id="PTHR33175">
    <property type="entry name" value="DNA-BINDING PROTEIN HU"/>
    <property type="match status" value="1"/>
</dbReference>
<sequence>MTKAEIVSNISNKLGLEKSDTQSVVEAFMEEVKTSLTQGENVYLRGFGSFIIKTRAQKTGRNISKNKSIVIPAHNIPAFKPAKTFMDSVKEKVDVVEK</sequence>
<evidence type="ECO:0000256" key="1">
    <source>
        <dbReference type="ARBA" id="ARBA00010529"/>
    </source>
</evidence>
<dbReference type="Pfam" id="PF00216">
    <property type="entry name" value="Bac_DNA_binding"/>
    <property type="match status" value="1"/>
</dbReference>
<gene>
    <name evidence="5" type="ORF">SAMEA104719789_00045</name>
</gene>
<keyword evidence="6" id="KW-1185">Reference proteome</keyword>
<dbReference type="GO" id="GO:0005829">
    <property type="term" value="C:cytosol"/>
    <property type="evidence" value="ECO:0007669"/>
    <property type="project" value="TreeGrafter"/>
</dbReference>
<protein>
    <submittedName>
        <fullName evidence="5">Px</fullName>
    </submittedName>
</protein>
<dbReference type="InterPro" id="IPR000119">
    <property type="entry name" value="Hist_DNA-bd"/>
</dbReference>
<dbReference type="PANTHER" id="PTHR33175:SF3">
    <property type="entry name" value="DNA-BINDING PROTEIN HU-BETA"/>
    <property type="match status" value="1"/>
</dbReference>
<evidence type="ECO:0000313" key="5">
    <source>
        <dbReference type="EMBL" id="SZD70954.1"/>
    </source>
</evidence>
<dbReference type="FunFam" id="4.10.520.10:FF:000007">
    <property type="entry name" value="Integration host factor subunit beta"/>
    <property type="match status" value="1"/>
</dbReference>
<dbReference type="EMBL" id="UNSC01000001">
    <property type="protein sequence ID" value="SZD70954.1"/>
    <property type="molecule type" value="Genomic_DNA"/>
</dbReference>
<dbReference type="RefSeq" id="WP_119058677.1">
    <property type="nucleotide sequence ID" value="NZ_OX579588.1"/>
</dbReference>
<dbReference type="Gene3D" id="4.10.520.10">
    <property type="entry name" value="IHF-like DNA-binding proteins"/>
    <property type="match status" value="1"/>
</dbReference>
<evidence type="ECO:0000256" key="2">
    <source>
        <dbReference type="ARBA" id="ARBA00023067"/>
    </source>
</evidence>
<dbReference type="OrthoDB" id="9799835at2"/>
<evidence type="ECO:0000313" key="6">
    <source>
        <dbReference type="Proteomes" id="UP000262142"/>
    </source>
</evidence>
<name>A0A383TTG6_9FLAO</name>
<dbReference type="InterPro" id="IPR010992">
    <property type="entry name" value="IHF-like_DNA-bd_dom_sf"/>
</dbReference>
<dbReference type="Proteomes" id="UP000262142">
    <property type="component" value="Unassembled WGS sequence"/>
</dbReference>
<dbReference type="PRINTS" id="PR01727">
    <property type="entry name" value="DNABINDINGHU"/>
</dbReference>
<accession>A0A383TTG6</accession>
<dbReference type="GO" id="GO:0030261">
    <property type="term" value="P:chromosome condensation"/>
    <property type="evidence" value="ECO:0007669"/>
    <property type="project" value="UniProtKB-KW"/>
</dbReference>
<keyword evidence="2" id="KW-0226">DNA condensation</keyword>
<comment type="similarity">
    <text evidence="1 4">Belongs to the bacterial histone-like protein family.</text>
</comment>
<dbReference type="GO" id="GO:0030527">
    <property type="term" value="F:structural constituent of chromatin"/>
    <property type="evidence" value="ECO:0007669"/>
    <property type="project" value="InterPro"/>
</dbReference>
<dbReference type="SMART" id="SM00411">
    <property type="entry name" value="BHL"/>
    <property type="match status" value="1"/>
</dbReference>
<evidence type="ECO:0000256" key="3">
    <source>
        <dbReference type="ARBA" id="ARBA00023125"/>
    </source>
</evidence>
<reference evidence="5 6" key="1">
    <citation type="submission" date="2018-09" db="EMBL/GenBank/DDBJ databases">
        <authorList>
            <consortium name="Pathogen Informatics"/>
        </authorList>
    </citation>
    <scope>NUCLEOTIDE SEQUENCE [LARGE SCALE GENOMIC DNA]</scope>
    <source>
        <strain evidence="5 6">OH-22767</strain>
    </source>
</reference>
<dbReference type="GO" id="GO:0003677">
    <property type="term" value="F:DNA binding"/>
    <property type="evidence" value="ECO:0007669"/>
    <property type="project" value="UniProtKB-KW"/>
</dbReference>
<keyword evidence="3" id="KW-0238">DNA-binding</keyword>
<dbReference type="AlphaFoldDB" id="A0A383TTG6"/>
<proteinExistence type="inferred from homology"/>
<dbReference type="CDD" id="cd13836">
    <property type="entry name" value="IHF_B"/>
    <property type="match status" value="1"/>
</dbReference>